<reference evidence="5" key="1">
    <citation type="journal article" date="2020" name="Nature">
        <title>Giant virus diversity and host interactions through global metagenomics.</title>
        <authorList>
            <person name="Schulz F."/>
            <person name="Roux S."/>
            <person name="Paez-Espino D."/>
            <person name="Jungbluth S."/>
            <person name="Walsh D.A."/>
            <person name="Denef V.J."/>
            <person name="McMahon K.D."/>
            <person name="Konstantinidis K.T."/>
            <person name="Eloe-Fadrosh E.A."/>
            <person name="Kyrpides N.C."/>
            <person name="Woyke T."/>
        </authorList>
    </citation>
    <scope>NUCLEOTIDE SEQUENCE</scope>
    <source>
        <strain evidence="5">GVMAG-M-3300009068-24</strain>
    </source>
</reference>
<dbReference type="GO" id="GO:0008270">
    <property type="term" value="F:zinc ion binding"/>
    <property type="evidence" value="ECO:0007669"/>
    <property type="project" value="InterPro"/>
</dbReference>
<accession>A0A6C0EKS4</accession>
<keyword evidence="2" id="KW-0479">Metal-binding</keyword>
<dbReference type="Pfam" id="PF01194">
    <property type="entry name" value="RNA_pol_N"/>
    <property type="match status" value="1"/>
</dbReference>
<keyword evidence="1" id="KW-0240">DNA-directed RNA polymerase</keyword>
<evidence type="ECO:0008006" key="6">
    <source>
        <dbReference type="Google" id="ProtNLM"/>
    </source>
</evidence>
<name>A0A6C0EKS4_9ZZZZ</name>
<sequence length="86" mass="9989">MSMIPVKCFTCGNVIANKYQYYIREVEKTKRDQASGLSDQDYSDLFRIVYLTKDNAKKTPEALVLDKIGIKNVCCRRHMLTHVEIE</sequence>
<dbReference type="InterPro" id="IPR000268">
    <property type="entry name" value="RPABC5/Rpb10"/>
</dbReference>
<evidence type="ECO:0000313" key="5">
    <source>
        <dbReference type="EMBL" id="QHT29657.1"/>
    </source>
</evidence>
<evidence type="ECO:0000256" key="1">
    <source>
        <dbReference type="ARBA" id="ARBA00022478"/>
    </source>
</evidence>
<dbReference type="EMBL" id="MN738881">
    <property type="protein sequence ID" value="QHT29657.1"/>
    <property type="molecule type" value="Genomic_DNA"/>
</dbReference>
<keyword evidence="3" id="KW-0862">Zinc</keyword>
<dbReference type="GO" id="GO:0003677">
    <property type="term" value="F:DNA binding"/>
    <property type="evidence" value="ECO:0007669"/>
    <property type="project" value="InterPro"/>
</dbReference>
<dbReference type="InterPro" id="IPR020789">
    <property type="entry name" value="RNA_pol_suN_Zn-BS"/>
</dbReference>
<dbReference type="SUPFAM" id="SSF46924">
    <property type="entry name" value="RNA polymerase subunit RPB10"/>
    <property type="match status" value="1"/>
</dbReference>
<dbReference type="PANTHER" id="PTHR23431:SF3">
    <property type="entry name" value="DNA-DIRECTED RNA POLYMERASES I, II, AND III SUBUNIT RPABC5"/>
    <property type="match status" value="1"/>
</dbReference>
<dbReference type="Gene3D" id="1.10.10.60">
    <property type="entry name" value="Homeodomain-like"/>
    <property type="match status" value="1"/>
</dbReference>
<proteinExistence type="predicted"/>
<keyword evidence="4" id="KW-0804">Transcription</keyword>
<dbReference type="PROSITE" id="PS01112">
    <property type="entry name" value="RNA_POL_N_8KD"/>
    <property type="match status" value="1"/>
</dbReference>
<evidence type="ECO:0000256" key="2">
    <source>
        <dbReference type="ARBA" id="ARBA00022723"/>
    </source>
</evidence>
<dbReference type="GO" id="GO:0003899">
    <property type="term" value="F:DNA-directed RNA polymerase activity"/>
    <property type="evidence" value="ECO:0007669"/>
    <property type="project" value="InterPro"/>
</dbReference>
<dbReference type="PANTHER" id="PTHR23431">
    <property type="entry name" value="DNA-DIRECTED RNA POLYMERASES I, II, AND III SUBUNIT RPABC5 FAMILY MEMBER"/>
    <property type="match status" value="1"/>
</dbReference>
<evidence type="ECO:0000256" key="4">
    <source>
        <dbReference type="ARBA" id="ARBA00023163"/>
    </source>
</evidence>
<dbReference type="InterPro" id="IPR023580">
    <property type="entry name" value="RNA_pol_su_RPB10"/>
</dbReference>
<dbReference type="GO" id="GO:0006351">
    <property type="term" value="P:DNA-templated transcription"/>
    <property type="evidence" value="ECO:0007669"/>
    <property type="project" value="InterPro"/>
</dbReference>
<dbReference type="GO" id="GO:0000428">
    <property type="term" value="C:DNA-directed RNA polymerase complex"/>
    <property type="evidence" value="ECO:0007669"/>
    <property type="project" value="UniProtKB-KW"/>
</dbReference>
<evidence type="ECO:0000256" key="3">
    <source>
        <dbReference type="ARBA" id="ARBA00022833"/>
    </source>
</evidence>
<dbReference type="AlphaFoldDB" id="A0A6C0EKS4"/>
<organism evidence="5">
    <name type="scientific">viral metagenome</name>
    <dbReference type="NCBI Taxonomy" id="1070528"/>
    <lineage>
        <taxon>unclassified sequences</taxon>
        <taxon>metagenomes</taxon>
        <taxon>organismal metagenomes</taxon>
    </lineage>
</organism>
<protein>
    <recommendedName>
        <fullName evidence="6">DNA-directed RNA polymerase subunit N</fullName>
    </recommendedName>
</protein>